<dbReference type="InterPro" id="IPR006771">
    <property type="entry name" value="CetA-like"/>
</dbReference>
<dbReference type="KEGG" id="aor:AO090003000245"/>
<dbReference type="PANTHER" id="PTHR36195:SF5">
    <property type="entry name" value="BYS1 FAMILY PROTEIN (AFU_ORTHOLOGUE AFUA_2G04533)"/>
    <property type="match status" value="1"/>
</dbReference>
<feature type="chain" id="PRO_5004217358" evidence="2">
    <location>
        <begin position="25"/>
        <end position="195"/>
    </location>
</feature>
<accession>Q2ULW2</accession>
<dbReference type="VEuPathDB" id="FungiDB:AO090003000245"/>
<feature type="signal peptide" evidence="2">
    <location>
        <begin position="1"/>
        <end position="24"/>
    </location>
</feature>
<dbReference type="AlphaFoldDB" id="Q2ULW2"/>
<feature type="compositionally biased region" description="Low complexity" evidence="1">
    <location>
        <begin position="26"/>
        <end position="52"/>
    </location>
</feature>
<dbReference type="EMBL" id="AP007155">
    <property type="protein sequence ID" value="BAE57453.1"/>
    <property type="molecule type" value="Genomic_DNA"/>
</dbReference>
<evidence type="ECO:0000256" key="2">
    <source>
        <dbReference type="SAM" id="SignalP"/>
    </source>
</evidence>
<dbReference type="Proteomes" id="UP000006564">
    <property type="component" value="Chromosome 2"/>
</dbReference>
<name>Q2ULW2_ASPOR</name>
<organism evidence="3 4">
    <name type="scientific">Aspergillus oryzae (strain ATCC 42149 / RIB 40)</name>
    <name type="common">Yellow koji mold</name>
    <dbReference type="NCBI Taxonomy" id="510516"/>
    <lineage>
        <taxon>Eukaryota</taxon>
        <taxon>Fungi</taxon>
        <taxon>Dikarya</taxon>
        <taxon>Ascomycota</taxon>
        <taxon>Pezizomycotina</taxon>
        <taxon>Eurotiomycetes</taxon>
        <taxon>Eurotiomycetidae</taxon>
        <taxon>Eurotiales</taxon>
        <taxon>Aspergillaceae</taxon>
        <taxon>Aspergillus</taxon>
        <taxon>Aspergillus subgen. Circumdati</taxon>
    </lineage>
</organism>
<keyword evidence="2" id="KW-0732">Signal</keyword>
<proteinExistence type="predicted"/>
<reference evidence="3 4" key="1">
    <citation type="journal article" date="2005" name="Nature">
        <title>Genome sequencing and analysis of Aspergillus oryzae.</title>
        <authorList>
            <person name="Machida M."/>
            <person name="Asai K."/>
            <person name="Sano M."/>
            <person name="Tanaka T."/>
            <person name="Kumagai T."/>
            <person name="Terai G."/>
            <person name="Kusumoto K."/>
            <person name="Arima T."/>
            <person name="Akita O."/>
            <person name="Kashiwagi Y."/>
            <person name="Abe K."/>
            <person name="Gomi K."/>
            <person name="Horiuchi H."/>
            <person name="Kitamoto K."/>
            <person name="Kobayashi T."/>
            <person name="Takeuchi M."/>
            <person name="Denning D.W."/>
            <person name="Galagan J.E."/>
            <person name="Nierman W.C."/>
            <person name="Yu J."/>
            <person name="Archer D.B."/>
            <person name="Bennett J.W."/>
            <person name="Bhatnagar D."/>
            <person name="Cleveland T.E."/>
            <person name="Fedorova N.D."/>
            <person name="Gotoh O."/>
            <person name="Horikawa H."/>
            <person name="Hosoyama A."/>
            <person name="Ichinomiya M."/>
            <person name="Igarashi R."/>
            <person name="Iwashita K."/>
            <person name="Juvvadi P.R."/>
            <person name="Kato M."/>
            <person name="Kato Y."/>
            <person name="Kin T."/>
            <person name="Kokubun A."/>
            <person name="Maeda H."/>
            <person name="Maeyama N."/>
            <person name="Maruyama J."/>
            <person name="Nagasaki H."/>
            <person name="Nakajima T."/>
            <person name="Oda K."/>
            <person name="Okada K."/>
            <person name="Paulsen I."/>
            <person name="Sakamoto K."/>
            <person name="Sawano T."/>
            <person name="Takahashi M."/>
            <person name="Takase K."/>
            <person name="Terabayashi Y."/>
            <person name="Wortman J."/>
            <person name="Yamada O."/>
            <person name="Yamagata Y."/>
            <person name="Anazawa H."/>
            <person name="Hata Y."/>
            <person name="Koide Y."/>
            <person name="Komori T."/>
            <person name="Koyama Y."/>
            <person name="Minetoki T."/>
            <person name="Suharnan S."/>
            <person name="Tanaka A."/>
            <person name="Isono K."/>
            <person name="Kuhara S."/>
            <person name="Ogasawara N."/>
            <person name="Kikuchi H."/>
        </authorList>
    </citation>
    <scope>NUCLEOTIDE SEQUENCE [LARGE SCALE GENOMIC DNA]</scope>
    <source>
        <strain evidence="4">ATCC 42149 / RIB 40</strain>
    </source>
</reference>
<evidence type="ECO:0000313" key="4">
    <source>
        <dbReference type="Proteomes" id="UP000006564"/>
    </source>
</evidence>
<dbReference type="HOGENOM" id="CLU_083650_1_0_1"/>
<evidence type="ECO:0000313" key="3">
    <source>
        <dbReference type="EMBL" id="BAE57453.1"/>
    </source>
</evidence>
<protein>
    <submittedName>
        <fullName evidence="3">DNA, SC003</fullName>
    </submittedName>
</protein>
<dbReference type="RefSeq" id="XP_023089883.1">
    <property type="nucleotide sequence ID" value="XM_023234797.1"/>
</dbReference>
<dbReference type="OMA" id="TPTIHEN"/>
<dbReference type="Pfam" id="PF04681">
    <property type="entry name" value="Bys1"/>
    <property type="match status" value="1"/>
</dbReference>
<dbReference type="EMBL" id="BA000050">
    <property type="protein sequence ID" value="BAE57453.1"/>
    <property type="molecule type" value="Genomic_DNA"/>
</dbReference>
<feature type="region of interest" description="Disordered" evidence="1">
    <location>
        <begin position="26"/>
        <end position="53"/>
    </location>
</feature>
<dbReference type="PANTHER" id="PTHR36195">
    <property type="entry name" value="DOMAIN PROTEIN, PUTATIVE (AFU_ORTHOLOGUE AFUA_5G01990)-RELATED-RELATED"/>
    <property type="match status" value="1"/>
</dbReference>
<keyword evidence="4" id="KW-1185">Reference proteome</keyword>
<gene>
    <name evidence="3" type="ORF">AO090003000245</name>
</gene>
<evidence type="ECO:0000256" key="1">
    <source>
        <dbReference type="SAM" id="MobiDB-lite"/>
    </source>
</evidence>
<dbReference type="GeneID" id="5991438"/>
<sequence>MHFPLTLLTTLTTTLLFLPTLTPANPLPKTQNQTNYQNQTSSQNQTQTQTQTHQLGHAIVRNNCAFPVYLWSVSSTVSEQQNMTQGALYAETFRRDSQTGGVGIKLTTVPNGLETSAPQTIFAYNLVADRVWYDLSDVFGDPFRGSRVFLDGEVTDIIWERGVPPAGSRVGNQRAGVDLILTSGVFLGVEGSGCG</sequence>